<evidence type="ECO:0000313" key="5">
    <source>
        <dbReference type="Proteomes" id="UP000005388"/>
    </source>
</evidence>
<feature type="transmembrane region" description="Helical" evidence="2">
    <location>
        <begin position="244"/>
        <end position="264"/>
    </location>
</feature>
<protein>
    <recommendedName>
        <fullName evidence="6">Cell surface protein</fullName>
    </recommendedName>
</protein>
<keyword evidence="2" id="KW-0472">Membrane</keyword>
<organism evidence="4 5">
    <name type="scientific">Streptococcus urinalis 2285-97</name>
    <dbReference type="NCBI Taxonomy" id="764291"/>
    <lineage>
        <taxon>Bacteria</taxon>
        <taxon>Bacillati</taxon>
        <taxon>Bacillota</taxon>
        <taxon>Bacilli</taxon>
        <taxon>Lactobacillales</taxon>
        <taxon>Streptococcaceae</taxon>
        <taxon>Streptococcus</taxon>
    </lineage>
</organism>
<dbReference type="EMBL" id="AEUZ02000001">
    <property type="protein sequence ID" value="EHJ55939.1"/>
    <property type="molecule type" value="Genomic_DNA"/>
</dbReference>
<comment type="caution">
    <text evidence="4">The sequence shown here is derived from an EMBL/GenBank/DDBJ whole genome shotgun (WGS) entry which is preliminary data.</text>
</comment>
<feature type="compositionally biased region" description="Basic and acidic residues" evidence="1">
    <location>
        <begin position="139"/>
        <end position="151"/>
    </location>
</feature>
<dbReference type="AlphaFoldDB" id="G5KDF7"/>
<keyword evidence="3" id="KW-0732">Signal</keyword>
<feature type="chain" id="PRO_5003479782" description="Cell surface protein" evidence="3">
    <location>
        <begin position="28"/>
        <end position="269"/>
    </location>
</feature>
<proteinExistence type="predicted"/>
<name>G5KDF7_9STRE</name>
<keyword evidence="2" id="KW-1133">Transmembrane helix</keyword>
<keyword evidence="2" id="KW-0812">Transmembrane</keyword>
<evidence type="ECO:0000256" key="2">
    <source>
        <dbReference type="SAM" id="Phobius"/>
    </source>
</evidence>
<sequence length="269" mass="30376">MLRKPKRAILLLGLLMSVFLPMNSVYGIEATDENTLQSSQEDAVDTVMISAQQRNRQSGPIIEASVHLPKSVEKRTTAQLFLKNETGSVVGSLRYDIPSGQSYFNGWFDMKHLPNSQYTVSVLIRDNQKEYKGQSSAVRYDHSENHIENKDKEIHQEKTTQKLNDSSKQEQNDIKVNSSDSIVVPNPKIKKSQKNDKTDKKIKDDNSVEKKMTSPLVEENQKTLQDMNEVSVSSKQKNHLLKKIILSIIAIVLLGFAGAILLSLKPKRK</sequence>
<accession>G5KDF7</accession>
<feature type="compositionally biased region" description="Basic and acidic residues" evidence="1">
    <location>
        <begin position="156"/>
        <end position="173"/>
    </location>
</feature>
<feature type="compositionally biased region" description="Basic and acidic residues" evidence="1">
    <location>
        <begin position="193"/>
        <end position="212"/>
    </location>
</feature>
<evidence type="ECO:0000256" key="1">
    <source>
        <dbReference type="SAM" id="MobiDB-lite"/>
    </source>
</evidence>
<feature type="region of interest" description="Disordered" evidence="1">
    <location>
        <begin position="156"/>
        <end position="218"/>
    </location>
</feature>
<evidence type="ECO:0000313" key="4">
    <source>
        <dbReference type="EMBL" id="EHJ55939.1"/>
    </source>
</evidence>
<dbReference type="RefSeq" id="WP_006738716.1">
    <property type="nucleotide sequence ID" value="NZ_AEUZ02000001.1"/>
</dbReference>
<feature type="region of interest" description="Disordered" evidence="1">
    <location>
        <begin position="132"/>
        <end position="151"/>
    </location>
</feature>
<reference evidence="4 5" key="1">
    <citation type="journal article" date="2014" name="Int. J. Syst. Evol. Microbiol.">
        <title>Phylogenomics and the dynamic genome evolution of the genus Streptococcus.</title>
        <authorList>
            <consortium name="The Broad Institute Genome Sequencing Platform"/>
            <person name="Richards V.P."/>
            <person name="Palmer S.R."/>
            <person name="Pavinski Bitar P.D."/>
            <person name="Qin X."/>
            <person name="Weinstock G.M."/>
            <person name="Highlander S.K."/>
            <person name="Town C.D."/>
            <person name="Burne R.A."/>
            <person name="Stanhope M.J."/>
        </authorList>
    </citation>
    <scope>NUCLEOTIDE SEQUENCE [LARGE SCALE GENOMIC DNA]</scope>
    <source>
        <strain evidence="4 5">2285-97</strain>
    </source>
</reference>
<dbReference type="STRING" id="764291.STRUR_1906"/>
<evidence type="ECO:0008006" key="6">
    <source>
        <dbReference type="Google" id="ProtNLM"/>
    </source>
</evidence>
<dbReference type="Proteomes" id="UP000005388">
    <property type="component" value="Unassembled WGS sequence"/>
</dbReference>
<feature type="signal peptide" evidence="3">
    <location>
        <begin position="1"/>
        <end position="27"/>
    </location>
</feature>
<gene>
    <name evidence="4" type="ORF">STRUR_1906</name>
</gene>
<evidence type="ECO:0000256" key="3">
    <source>
        <dbReference type="SAM" id="SignalP"/>
    </source>
</evidence>
<keyword evidence="5" id="KW-1185">Reference proteome</keyword>